<name>A0A382KDP2_9ZZZZ</name>
<dbReference type="EMBL" id="UINC01079281">
    <property type="protein sequence ID" value="SVC21127.1"/>
    <property type="molecule type" value="Genomic_DNA"/>
</dbReference>
<organism evidence="3">
    <name type="scientific">marine metagenome</name>
    <dbReference type="NCBI Taxonomy" id="408172"/>
    <lineage>
        <taxon>unclassified sequences</taxon>
        <taxon>metagenomes</taxon>
        <taxon>ecological metagenomes</taxon>
    </lineage>
</organism>
<dbReference type="Pfam" id="PF02657">
    <property type="entry name" value="SufE"/>
    <property type="match status" value="1"/>
</dbReference>
<gene>
    <name evidence="3" type="ORF">METZ01_LOCUS273981</name>
</gene>
<evidence type="ECO:0000256" key="1">
    <source>
        <dbReference type="ARBA" id="ARBA00010282"/>
    </source>
</evidence>
<sequence>MDTLDLIRDEFSLFSDPRDKYVYLVDLAKDAVGLSQEEQIERNRIHGCTSQAWVICKNINGIYSFHTDSDAMIVKGLLSLIERSFNGHTKDEILEVDGNQFLESVGLDRSISSQRTNGFSSAIHKIQKELLD</sequence>
<accession>A0A382KDP2</accession>
<reference evidence="3" key="1">
    <citation type="submission" date="2018-05" db="EMBL/GenBank/DDBJ databases">
        <authorList>
            <person name="Lanie J.A."/>
            <person name="Ng W.-L."/>
            <person name="Kazmierczak K.M."/>
            <person name="Andrzejewski T.M."/>
            <person name="Davidsen T.M."/>
            <person name="Wayne K.J."/>
            <person name="Tettelin H."/>
            <person name="Glass J.I."/>
            <person name="Rusch D."/>
            <person name="Podicherti R."/>
            <person name="Tsui H.-C.T."/>
            <person name="Winkler M.E."/>
        </authorList>
    </citation>
    <scope>NUCLEOTIDE SEQUENCE</scope>
</reference>
<dbReference type="InterPro" id="IPR003808">
    <property type="entry name" value="Fe-S_metab-assoc_dom"/>
</dbReference>
<dbReference type="PANTHER" id="PTHR43597:SF5">
    <property type="entry name" value="SUFE-LIKE PROTEIN 2, CHLOROPLASTIC"/>
    <property type="match status" value="1"/>
</dbReference>
<evidence type="ECO:0000259" key="2">
    <source>
        <dbReference type="Pfam" id="PF02657"/>
    </source>
</evidence>
<evidence type="ECO:0000313" key="3">
    <source>
        <dbReference type="EMBL" id="SVC21127.1"/>
    </source>
</evidence>
<protein>
    <recommendedName>
        <fullName evidence="2">Fe-S metabolism associated domain-containing protein</fullName>
    </recommendedName>
</protein>
<feature type="domain" description="Fe-S metabolism associated" evidence="2">
    <location>
        <begin position="9"/>
        <end position="128"/>
    </location>
</feature>
<dbReference type="PANTHER" id="PTHR43597">
    <property type="entry name" value="SULFUR ACCEPTOR PROTEIN CSDE"/>
    <property type="match status" value="1"/>
</dbReference>
<comment type="similarity">
    <text evidence="1">Belongs to the SufE family.</text>
</comment>
<dbReference type="SUPFAM" id="SSF82649">
    <property type="entry name" value="SufE/NifU"/>
    <property type="match status" value="1"/>
</dbReference>
<dbReference type="Gene3D" id="3.90.1010.10">
    <property type="match status" value="1"/>
</dbReference>
<proteinExistence type="inferred from homology"/>
<dbReference type="AlphaFoldDB" id="A0A382KDP2"/>